<gene>
    <name evidence="2" type="ORF">acsn021_01160</name>
</gene>
<evidence type="ECO:0000256" key="1">
    <source>
        <dbReference type="ARBA" id="ARBA00022737"/>
    </source>
</evidence>
<dbReference type="PROSITE" id="PS51272">
    <property type="entry name" value="SLH"/>
    <property type="match status" value="1"/>
</dbReference>
<accession>A0A6S6QXB5</accession>
<dbReference type="EMBL" id="AP023367">
    <property type="protein sequence ID" value="BCJ92547.1"/>
    <property type="molecule type" value="Genomic_DNA"/>
</dbReference>
<name>A0A6S6QXB5_9FIRM</name>
<evidence type="ECO:0000313" key="2">
    <source>
        <dbReference type="EMBL" id="BCJ92547.1"/>
    </source>
</evidence>
<dbReference type="Proteomes" id="UP000515561">
    <property type="component" value="Chromosome"/>
</dbReference>
<dbReference type="InterPro" id="IPR001119">
    <property type="entry name" value="SLH_dom"/>
</dbReference>
<keyword evidence="1" id="KW-0677">Repeat</keyword>
<dbReference type="RefSeq" id="WP_184093036.1">
    <property type="nucleotide sequence ID" value="NZ_AP023367.1"/>
</dbReference>
<sequence>MNRHKRYNPLIFTSLFLVLVLTLSSGINAKAAVKQNAGEVTALAGITVDKNGNVISKKKTVTREEFAQMLVQASPYAGDAKNTATRKLFKDVKTTNSKASYIQIAVSKSYMRGYLGGMFKPTKAVTLKEAIYGTLGILGYTNEDFSNSSTGRYEKYKELGLSLNISKKESDTLTLTDCQNLFYNLLNAKQKSGDVYAKALGYELTAKDKIDADSLLNKKLEGPYLGKESWQKKLSSKLSTYTIYKNNKKTTSKSFQNTDIVYYSEALKTIWVYNGAAYGVVENISYSQSEPQEITIAGTTYTVETPKTMKKTLNSSSIKKGSLVAVLIGRDDKVSYLYPIEMISAYSDWKTKLGSDLSDYTVYKNDEKSSSATIATGDILYYSKSLKTAWVYNKTTFGSLDAITYNQTEPQELTVAGKSYSVDNPKNLKALIKKESIQTGMPVVLLFGWENKVADILPLTGIVAKGNWEQKLTSSLADYTIFKNGGKISSNTIESYDLVYYSNALKNIWVYDKKVYGVLNTISPSVIAPDEIVVAGKTYSLKQPALNTYNTTNSDNLLENSWGKRLRDNRLSTGDNVVVLFGYDGNVADILSVEQMPVTITGYVLSIQDKVIQDLNNVSSVKRVINIVDTEGILRDFPCTDTNIEKGSLVEINFNYGQTAIKKLQASYTISDVISRTLASNARILAVKGESYSSLTPADLKEISWADGATSYYKTNAAGEVTDVILYNIANSGYKFGILKNVTYSEYDSSAQLTFIIDGNETTLITNNLQLNLGTGAKSVLIENNEVKDIQSLTEVRISYISGKQANAGGSVYRISDNVEVYFSKDGKYYAGSLDQIKDFNSVLVNGFLEKSQGPIRVIVVSN</sequence>
<protein>
    <submittedName>
        <fullName evidence="2">Uncharacterized protein</fullName>
    </submittedName>
</protein>
<reference evidence="2 3" key="1">
    <citation type="journal article" date="2016" name="Int. J. Syst. Evol. Microbiol.">
        <title>Descriptions of Anaerotaenia torta gen. nov., sp. nov. and Anaerocolumna cellulosilytica gen. nov., sp. nov. isolated from a methanogenic reactor of cattle waste.</title>
        <authorList>
            <person name="Uek A."/>
            <person name="Ohtaki Y."/>
            <person name="Kaku N."/>
            <person name="Ueki K."/>
        </authorList>
    </citation>
    <scope>NUCLEOTIDE SEQUENCE [LARGE SCALE GENOMIC DNA]</scope>
    <source>
        <strain evidence="2 3">SN021</strain>
    </source>
</reference>
<keyword evidence="3" id="KW-1185">Reference proteome</keyword>
<dbReference type="KEGG" id="acel:acsn021_01160"/>
<evidence type="ECO:0000313" key="3">
    <source>
        <dbReference type="Proteomes" id="UP000515561"/>
    </source>
</evidence>
<dbReference type="Pfam" id="PF00395">
    <property type="entry name" value="SLH"/>
    <property type="match status" value="1"/>
</dbReference>
<proteinExistence type="predicted"/>
<dbReference type="AlphaFoldDB" id="A0A6S6QXB5"/>
<organism evidence="2 3">
    <name type="scientific">Anaerocolumna cellulosilytica</name>
    <dbReference type="NCBI Taxonomy" id="433286"/>
    <lineage>
        <taxon>Bacteria</taxon>
        <taxon>Bacillati</taxon>
        <taxon>Bacillota</taxon>
        <taxon>Clostridia</taxon>
        <taxon>Lachnospirales</taxon>
        <taxon>Lachnospiraceae</taxon>
        <taxon>Anaerocolumna</taxon>
    </lineage>
</organism>